<proteinExistence type="predicted"/>
<dbReference type="AlphaFoldDB" id="A0AAV5EQL8"/>
<gene>
    <name evidence="2" type="primary">gb13589</name>
    <name evidence="2" type="ORF">PR202_gb13589</name>
</gene>
<sequence length="230" mass="24397">MERGPGDSAASPARAGAGGMCDRLLTFLANGLSMNRHKSITEGPRNVGSGGGYHQLEDEEDAFAIRIERAEFEFSDHGDQGQTTFLEDTISTAASTASDEQQQQKGTATADPVADRPPVAAAAAPAVEETKIRKTVTIKEDRLEEGKGAPALERKKSLFSRKRQASTSSSSGGAGEEQGGQQAPRRSGLRPRMPAVLRVPTNINEKSSTFIEERRKSFGSGGKTAPPANK</sequence>
<evidence type="ECO:0000313" key="3">
    <source>
        <dbReference type="Proteomes" id="UP001054889"/>
    </source>
</evidence>
<organism evidence="2 3">
    <name type="scientific">Eleusine coracana subsp. coracana</name>
    <dbReference type="NCBI Taxonomy" id="191504"/>
    <lineage>
        <taxon>Eukaryota</taxon>
        <taxon>Viridiplantae</taxon>
        <taxon>Streptophyta</taxon>
        <taxon>Embryophyta</taxon>
        <taxon>Tracheophyta</taxon>
        <taxon>Spermatophyta</taxon>
        <taxon>Magnoliopsida</taxon>
        <taxon>Liliopsida</taxon>
        <taxon>Poales</taxon>
        <taxon>Poaceae</taxon>
        <taxon>PACMAD clade</taxon>
        <taxon>Chloridoideae</taxon>
        <taxon>Cynodonteae</taxon>
        <taxon>Eleusininae</taxon>
        <taxon>Eleusine</taxon>
    </lineage>
</organism>
<reference evidence="2" key="1">
    <citation type="journal article" date="2018" name="DNA Res.">
        <title>Multiple hybrid de novo genome assembly of finger millet, an orphan allotetraploid crop.</title>
        <authorList>
            <person name="Hatakeyama M."/>
            <person name="Aluri S."/>
            <person name="Balachadran M.T."/>
            <person name="Sivarajan S.R."/>
            <person name="Patrignani A."/>
            <person name="Gruter S."/>
            <person name="Poveda L."/>
            <person name="Shimizu-Inatsugi R."/>
            <person name="Baeten J."/>
            <person name="Francoijs K.J."/>
            <person name="Nataraja K.N."/>
            <person name="Reddy Y.A.N."/>
            <person name="Phadnis S."/>
            <person name="Ravikumar R.L."/>
            <person name="Schlapbach R."/>
            <person name="Sreeman S.M."/>
            <person name="Shimizu K.K."/>
        </authorList>
    </citation>
    <scope>NUCLEOTIDE SEQUENCE</scope>
</reference>
<protein>
    <submittedName>
        <fullName evidence="2">Uncharacterized protein</fullName>
    </submittedName>
</protein>
<feature type="compositionally biased region" description="Polar residues" evidence="1">
    <location>
        <begin position="94"/>
        <end position="106"/>
    </location>
</feature>
<feature type="compositionally biased region" description="Polar residues" evidence="1">
    <location>
        <begin position="201"/>
        <end position="210"/>
    </location>
</feature>
<dbReference type="EMBL" id="BQKI01000078">
    <property type="protein sequence ID" value="GJN25724.1"/>
    <property type="molecule type" value="Genomic_DNA"/>
</dbReference>
<reference evidence="2" key="2">
    <citation type="submission" date="2021-12" db="EMBL/GenBank/DDBJ databases">
        <title>Resequencing data analysis of finger millet.</title>
        <authorList>
            <person name="Hatakeyama M."/>
            <person name="Aluri S."/>
            <person name="Balachadran M.T."/>
            <person name="Sivarajan S.R."/>
            <person name="Poveda L."/>
            <person name="Shimizu-Inatsugi R."/>
            <person name="Schlapbach R."/>
            <person name="Sreeman S.M."/>
            <person name="Shimizu K.K."/>
        </authorList>
    </citation>
    <scope>NUCLEOTIDE SEQUENCE</scope>
</reference>
<feature type="region of interest" description="Disordered" evidence="1">
    <location>
        <begin position="94"/>
        <end position="230"/>
    </location>
</feature>
<keyword evidence="3" id="KW-1185">Reference proteome</keyword>
<evidence type="ECO:0000313" key="2">
    <source>
        <dbReference type="EMBL" id="GJN25724.1"/>
    </source>
</evidence>
<evidence type="ECO:0000256" key="1">
    <source>
        <dbReference type="SAM" id="MobiDB-lite"/>
    </source>
</evidence>
<feature type="compositionally biased region" description="Low complexity" evidence="1">
    <location>
        <begin position="107"/>
        <end position="126"/>
    </location>
</feature>
<dbReference type="Proteomes" id="UP001054889">
    <property type="component" value="Unassembled WGS sequence"/>
</dbReference>
<accession>A0AAV5EQL8</accession>
<comment type="caution">
    <text evidence="2">The sequence shown here is derived from an EMBL/GenBank/DDBJ whole genome shotgun (WGS) entry which is preliminary data.</text>
</comment>
<feature type="compositionally biased region" description="Basic and acidic residues" evidence="1">
    <location>
        <begin position="128"/>
        <end position="156"/>
    </location>
</feature>
<name>A0AAV5EQL8_ELECO</name>